<comment type="caution">
    <text evidence="1">The sequence shown here is derived from an EMBL/GenBank/DDBJ whole genome shotgun (WGS) entry which is preliminary data.</text>
</comment>
<dbReference type="AlphaFoldDB" id="A0A0E2BED7"/>
<keyword evidence="2" id="KW-1185">Reference proteome</keyword>
<organism evidence="1 2">
    <name type="scientific">Leptospira santarosai str. MOR084</name>
    <dbReference type="NCBI Taxonomy" id="1049984"/>
    <lineage>
        <taxon>Bacteria</taxon>
        <taxon>Pseudomonadati</taxon>
        <taxon>Spirochaetota</taxon>
        <taxon>Spirochaetia</taxon>
        <taxon>Leptospirales</taxon>
        <taxon>Leptospiraceae</taxon>
        <taxon>Leptospira</taxon>
    </lineage>
</organism>
<name>A0A0E2BED7_9LEPT</name>
<dbReference type="EMBL" id="AHON02000047">
    <property type="protein sequence ID" value="EKO33655.1"/>
    <property type="molecule type" value="Genomic_DNA"/>
</dbReference>
<proteinExistence type="predicted"/>
<accession>A0A0E2BED7</accession>
<evidence type="ECO:0000313" key="1">
    <source>
        <dbReference type="EMBL" id="EKO33655.1"/>
    </source>
</evidence>
<sequence>MFAGKIWLFDLNLKSNSQLRVSVGISPNFLPESLRTSENRSFFQARIFLRVWVKTDFKKIFSGNFYERNFLFRDRS</sequence>
<gene>
    <name evidence="1" type="ORF">LEP1GSC179_3200</name>
</gene>
<protein>
    <submittedName>
        <fullName evidence="1">Uncharacterized protein</fullName>
    </submittedName>
</protein>
<reference evidence="1" key="1">
    <citation type="submission" date="2012-10" db="EMBL/GenBank/DDBJ databases">
        <authorList>
            <person name="Harkins D.M."/>
            <person name="Durkin A.S."/>
            <person name="Brinkac L.M."/>
            <person name="Haft D.H."/>
            <person name="Selengut J.D."/>
            <person name="Sanka R."/>
            <person name="DePew J."/>
            <person name="Purushe J."/>
            <person name="Matthias M.A."/>
            <person name="Vinetz J.M."/>
            <person name="Sutton G.G."/>
            <person name="Nierman W.C."/>
            <person name="Fouts D.E."/>
        </authorList>
    </citation>
    <scope>NUCLEOTIDE SEQUENCE [LARGE SCALE GENOMIC DNA]</scope>
    <source>
        <strain evidence="1">MOR084</strain>
    </source>
</reference>
<evidence type="ECO:0000313" key="2">
    <source>
        <dbReference type="Proteomes" id="UP000006329"/>
    </source>
</evidence>
<dbReference type="Proteomes" id="UP000006329">
    <property type="component" value="Unassembled WGS sequence"/>
</dbReference>